<feature type="non-terminal residue" evidence="2">
    <location>
        <position position="308"/>
    </location>
</feature>
<feature type="compositionally biased region" description="Basic residues" evidence="1">
    <location>
        <begin position="30"/>
        <end position="57"/>
    </location>
</feature>
<feature type="compositionally biased region" description="Basic residues" evidence="1">
    <location>
        <begin position="180"/>
        <end position="206"/>
    </location>
</feature>
<feature type="compositionally biased region" description="Basic and acidic residues" evidence="1">
    <location>
        <begin position="145"/>
        <end position="154"/>
    </location>
</feature>
<dbReference type="AlphaFoldDB" id="A0A6J4UWJ9"/>
<feature type="compositionally biased region" description="Basic residues" evidence="1">
    <location>
        <begin position="281"/>
        <end position="293"/>
    </location>
</feature>
<feature type="compositionally biased region" description="Pro residues" evidence="1">
    <location>
        <begin position="155"/>
        <end position="164"/>
    </location>
</feature>
<proteinExistence type="predicted"/>
<name>A0A6J4UWJ9_9BACT</name>
<feature type="compositionally biased region" description="Basic and acidic residues" evidence="1">
    <location>
        <begin position="262"/>
        <end position="274"/>
    </location>
</feature>
<feature type="compositionally biased region" description="Basic and acidic residues" evidence="1">
    <location>
        <begin position="294"/>
        <end position="308"/>
    </location>
</feature>
<feature type="region of interest" description="Disordered" evidence="1">
    <location>
        <begin position="1"/>
        <end position="308"/>
    </location>
</feature>
<organism evidence="2">
    <name type="scientific">uncultured Thermomicrobiales bacterium</name>
    <dbReference type="NCBI Taxonomy" id="1645740"/>
    <lineage>
        <taxon>Bacteria</taxon>
        <taxon>Pseudomonadati</taxon>
        <taxon>Thermomicrobiota</taxon>
        <taxon>Thermomicrobia</taxon>
        <taxon>Thermomicrobiales</taxon>
        <taxon>environmental samples</taxon>
    </lineage>
</organism>
<feature type="compositionally biased region" description="Basic residues" evidence="1">
    <location>
        <begin position="231"/>
        <end position="240"/>
    </location>
</feature>
<sequence length="308" mass="35176">AASVPLHRPMPGRRLRHRVAREGDPDRGPRVRHPRRRRPLRARSRRGGGARRRRCRDHHAPGPHLRRRQRLPAPGRLRQGGGHDRSPLRRPPGPRARGRLDAGRVRGGWPPIRPARRPRRPPRGIDPPRQAPLRGRSGDLQRGALRRDRSRPRPETGPAPAPPAPRRRRRPTGARGCGPARRRRRPRAHGPRRRHPRPRQHRRRPDRAKATVATRGGRPPLPSPGAGCLRLRSRGDRRRARNGEPARGGLRPARTRRARLPARADRHPGRDRRNAPGAPRAVRHLLRHRRRGSRGRDRADRRPPGGHL</sequence>
<dbReference type="EMBL" id="CADCWL010000062">
    <property type="protein sequence ID" value="CAA9558203.1"/>
    <property type="molecule type" value="Genomic_DNA"/>
</dbReference>
<feature type="non-terminal residue" evidence="2">
    <location>
        <position position="1"/>
    </location>
</feature>
<protein>
    <submittedName>
        <fullName evidence="2">Uncharacterized protein</fullName>
    </submittedName>
</protein>
<gene>
    <name evidence="2" type="ORF">AVDCRST_MAG19-1405</name>
</gene>
<evidence type="ECO:0000256" key="1">
    <source>
        <dbReference type="SAM" id="MobiDB-lite"/>
    </source>
</evidence>
<feature type="compositionally biased region" description="Basic and acidic residues" evidence="1">
    <location>
        <begin position="20"/>
        <end position="29"/>
    </location>
</feature>
<evidence type="ECO:0000313" key="2">
    <source>
        <dbReference type="EMBL" id="CAA9558203.1"/>
    </source>
</evidence>
<feature type="compositionally biased region" description="Basic residues" evidence="1">
    <location>
        <begin position="10"/>
        <end position="19"/>
    </location>
</feature>
<accession>A0A6J4UWJ9</accession>
<reference evidence="2" key="1">
    <citation type="submission" date="2020-02" db="EMBL/GenBank/DDBJ databases">
        <authorList>
            <person name="Meier V. D."/>
        </authorList>
    </citation>
    <scope>NUCLEOTIDE SEQUENCE</scope>
    <source>
        <strain evidence="2">AVDCRST_MAG19</strain>
    </source>
</reference>